<gene>
    <name evidence="11" type="ORF">GCM10009069_14750</name>
</gene>
<evidence type="ECO:0000256" key="5">
    <source>
        <dbReference type="ARBA" id="ARBA00022475"/>
    </source>
</evidence>
<evidence type="ECO:0000313" key="11">
    <source>
        <dbReference type="EMBL" id="GHA92768.1"/>
    </source>
</evidence>
<keyword evidence="7" id="KW-0812">Transmembrane</keyword>
<proteinExistence type="inferred from homology"/>
<name>A0A8J3CPY0_9PROT</name>
<sequence>MRLILIILAVLAGLVSLIRHFPLSWVGAALPADVGTLSGTIWDGQVEDVPLLGTVAVKGGFGNLSFLSAPGDVTLSGTVSPTGIDNLILSMPVARLPMNDARLSGLSGRISLRVAEAVIKDGVCASATGTASTDILAANRARFEWAGPELSGPVDCSDGRLRVRLRGEAGTETVLATVITGLDGVYQSNVTVSTTDPAAGNILTLFGFNPAENGDYRLSEQGRWR</sequence>
<dbReference type="EMBL" id="BMZH01000005">
    <property type="protein sequence ID" value="GHA92768.1"/>
    <property type="molecule type" value="Genomic_DNA"/>
</dbReference>
<keyword evidence="5" id="KW-1003">Cell membrane</keyword>
<dbReference type="AlphaFoldDB" id="A0A8J3CPY0"/>
<evidence type="ECO:0000256" key="8">
    <source>
        <dbReference type="ARBA" id="ARBA00022927"/>
    </source>
</evidence>
<keyword evidence="9" id="KW-0472">Membrane</keyword>
<evidence type="ECO:0000313" key="12">
    <source>
        <dbReference type="Proteomes" id="UP000634004"/>
    </source>
</evidence>
<evidence type="ECO:0000256" key="7">
    <source>
        <dbReference type="ARBA" id="ARBA00022692"/>
    </source>
</evidence>
<comment type="similarity">
    <text evidence="2">Belongs to the GSP N family.</text>
</comment>
<protein>
    <recommendedName>
        <fullName evidence="3">Type II secretion system protein N</fullName>
    </recommendedName>
    <alternativeName>
        <fullName evidence="10">General secretion pathway protein N</fullName>
    </alternativeName>
</protein>
<keyword evidence="4" id="KW-0813">Transport</keyword>
<comment type="subcellular location">
    <subcellularLocation>
        <location evidence="1">Cell inner membrane</location>
    </subcellularLocation>
</comment>
<evidence type="ECO:0000256" key="1">
    <source>
        <dbReference type="ARBA" id="ARBA00004533"/>
    </source>
</evidence>
<reference evidence="11" key="1">
    <citation type="journal article" date="2014" name="Int. J. Syst. Evol. Microbiol.">
        <title>Complete genome sequence of Corynebacterium casei LMG S-19264T (=DSM 44701T), isolated from a smear-ripened cheese.</title>
        <authorList>
            <consortium name="US DOE Joint Genome Institute (JGI-PGF)"/>
            <person name="Walter F."/>
            <person name="Albersmeier A."/>
            <person name="Kalinowski J."/>
            <person name="Ruckert C."/>
        </authorList>
    </citation>
    <scope>NUCLEOTIDE SEQUENCE</scope>
    <source>
        <strain evidence="11">KCTC 32513</strain>
    </source>
</reference>
<dbReference type="InterPro" id="IPR022792">
    <property type="entry name" value="T2SS_protein-GspN"/>
</dbReference>
<reference evidence="11" key="2">
    <citation type="submission" date="2020-09" db="EMBL/GenBank/DDBJ databases">
        <authorList>
            <person name="Sun Q."/>
            <person name="Kim S."/>
        </authorList>
    </citation>
    <scope>NUCLEOTIDE SEQUENCE</scope>
    <source>
        <strain evidence="11">KCTC 32513</strain>
    </source>
</reference>
<evidence type="ECO:0000256" key="2">
    <source>
        <dbReference type="ARBA" id="ARBA00007208"/>
    </source>
</evidence>
<comment type="caution">
    <text evidence="11">The sequence shown here is derived from an EMBL/GenBank/DDBJ whole genome shotgun (WGS) entry which is preliminary data.</text>
</comment>
<dbReference type="Pfam" id="PF01203">
    <property type="entry name" value="T2SSN"/>
    <property type="match status" value="1"/>
</dbReference>
<keyword evidence="12" id="KW-1185">Reference proteome</keyword>
<dbReference type="RefSeq" id="WP_189496997.1">
    <property type="nucleotide sequence ID" value="NZ_BMZH01000005.1"/>
</dbReference>
<dbReference type="GO" id="GO:0015627">
    <property type="term" value="C:type II protein secretion system complex"/>
    <property type="evidence" value="ECO:0007669"/>
    <property type="project" value="InterPro"/>
</dbReference>
<keyword evidence="6" id="KW-0997">Cell inner membrane</keyword>
<evidence type="ECO:0000256" key="4">
    <source>
        <dbReference type="ARBA" id="ARBA00022448"/>
    </source>
</evidence>
<evidence type="ECO:0000256" key="9">
    <source>
        <dbReference type="ARBA" id="ARBA00023136"/>
    </source>
</evidence>
<dbReference type="GO" id="GO:0015628">
    <property type="term" value="P:protein secretion by the type II secretion system"/>
    <property type="evidence" value="ECO:0007669"/>
    <property type="project" value="InterPro"/>
</dbReference>
<organism evidence="11 12">
    <name type="scientific">Algimonas arctica</name>
    <dbReference type="NCBI Taxonomy" id="1479486"/>
    <lineage>
        <taxon>Bacteria</taxon>
        <taxon>Pseudomonadati</taxon>
        <taxon>Pseudomonadota</taxon>
        <taxon>Alphaproteobacteria</taxon>
        <taxon>Maricaulales</taxon>
        <taxon>Robiginitomaculaceae</taxon>
        <taxon>Algimonas</taxon>
    </lineage>
</organism>
<dbReference type="Proteomes" id="UP000634004">
    <property type="component" value="Unassembled WGS sequence"/>
</dbReference>
<dbReference type="GO" id="GO:0005886">
    <property type="term" value="C:plasma membrane"/>
    <property type="evidence" value="ECO:0007669"/>
    <property type="project" value="UniProtKB-SubCell"/>
</dbReference>
<keyword evidence="8" id="KW-0653">Protein transport</keyword>
<evidence type="ECO:0000256" key="3">
    <source>
        <dbReference type="ARBA" id="ARBA00021563"/>
    </source>
</evidence>
<accession>A0A8J3CPY0</accession>
<evidence type="ECO:0000256" key="6">
    <source>
        <dbReference type="ARBA" id="ARBA00022519"/>
    </source>
</evidence>
<evidence type="ECO:0000256" key="10">
    <source>
        <dbReference type="ARBA" id="ARBA00030772"/>
    </source>
</evidence>